<sequence>MAVAPAYHESLPYIDSQPTEADLAAAHALIAAEASSSSSDPNPSTSSPEANTRKSHLTPALEAELSRVADSPLSPPKLDALSLSRYEALEPPQHPSDRHLLLPSLGSTYASAAYLALRASNLALLERHGRNAWLLANHQLEAELRRLEAELADAKRDIDLVNLQRRARQDDVAGEMALLEDKWKKGVGRVLETEIAVEEVKAKVRDELRRRAAEGL</sequence>
<gene>
    <name evidence="1" type="ORF">N3K66_004414</name>
</gene>
<keyword evidence="2" id="KW-1185">Reference proteome</keyword>
<dbReference type="EMBL" id="CM047943">
    <property type="protein sequence ID" value="KAI9900152.1"/>
    <property type="molecule type" value="Genomic_DNA"/>
</dbReference>
<evidence type="ECO:0000313" key="2">
    <source>
        <dbReference type="Proteomes" id="UP001163324"/>
    </source>
</evidence>
<name>A0ACC0V1J6_9HYPO</name>
<accession>A0ACC0V1J6</accession>
<protein>
    <submittedName>
        <fullName evidence="1">Uncharacterized protein</fullName>
    </submittedName>
</protein>
<comment type="caution">
    <text evidence="1">The sequence shown here is derived from an EMBL/GenBank/DDBJ whole genome shotgun (WGS) entry which is preliminary data.</text>
</comment>
<reference evidence="1" key="1">
    <citation type="submission" date="2022-10" db="EMBL/GenBank/DDBJ databases">
        <title>Complete Genome of Trichothecium roseum strain YXFP-22015, a Plant Pathogen Isolated from Citrus.</title>
        <authorList>
            <person name="Wang Y."/>
            <person name="Zhu L."/>
        </authorList>
    </citation>
    <scope>NUCLEOTIDE SEQUENCE</scope>
    <source>
        <strain evidence="1">YXFP-22015</strain>
    </source>
</reference>
<proteinExistence type="predicted"/>
<organism evidence="1 2">
    <name type="scientific">Trichothecium roseum</name>
    <dbReference type="NCBI Taxonomy" id="47278"/>
    <lineage>
        <taxon>Eukaryota</taxon>
        <taxon>Fungi</taxon>
        <taxon>Dikarya</taxon>
        <taxon>Ascomycota</taxon>
        <taxon>Pezizomycotina</taxon>
        <taxon>Sordariomycetes</taxon>
        <taxon>Hypocreomycetidae</taxon>
        <taxon>Hypocreales</taxon>
        <taxon>Hypocreales incertae sedis</taxon>
        <taxon>Trichothecium</taxon>
    </lineage>
</organism>
<dbReference type="Proteomes" id="UP001163324">
    <property type="component" value="Chromosome 4"/>
</dbReference>
<evidence type="ECO:0000313" key="1">
    <source>
        <dbReference type="EMBL" id="KAI9900152.1"/>
    </source>
</evidence>